<name>A0A6A6TCR7_9PLEO</name>
<dbReference type="Pfam" id="PF12697">
    <property type="entry name" value="Abhydrolase_6"/>
    <property type="match status" value="1"/>
</dbReference>
<dbReference type="AlphaFoldDB" id="A0A6A6TCR7"/>
<evidence type="ECO:0000259" key="1">
    <source>
        <dbReference type="Pfam" id="PF12697"/>
    </source>
</evidence>
<dbReference type="InterPro" id="IPR029058">
    <property type="entry name" value="AB_hydrolase_fold"/>
</dbReference>
<proteinExistence type="predicted"/>
<dbReference type="Proteomes" id="UP000799324">
    <property type="component" value="Unassembled WGS sequence"/>
</dbReference>
<evidence type="ECO:0000313" key="2">
    <source>
        <dbReference type="EMBL" id="KAF2657101.1"/>
    </source>
</evidence>
<gene>
    <name evidence="2" type="ORF">K491DRAFT_703702</name>
</gene>
<sequence length="254" mass="27338">MSNPTIVCVPGAWLPPNIYSESLQILESHGYPTISLALPSVGADPGLPNFDEDVKLTKLIVEESKDVVLVMHSYSGVPGTEAPVGLGKQEREEKGEKGGVVRLVYVAALAMREGPGVWANTQLQPQSGTVTVNPSNAKRLFFNDLSDTEAAPWLQTLRPQSLGVYASRQTYAAWRHIPSTFIHGTRDCTHFSQSVVQAMIQGAREVAPSAFDVVERVDAGHCLMVSRPAWFAGALRRAAGEVVGDGEGEGEVED</sequence>
<dbReference type="InterPro" id="IPR000073">
    <property type="entry name" value="AB_hydrolase_1"/>
</dbReference>
<keyword evidence="2" id="KW-0378">Hydrolase</keyword>
<evidence type="ECO:0000313" key="3">
    <source>
        <dbReference type="Proteomes" id="UP000799324"/>
    </source>
</evidence>
<dbReference type="SUPFAM" id="SSF53474">
    <property type="entry name" value="alpha/beta-Hydrolases"/>
    <property type="match status" value="1"/>
</dbReference>
<dbReference type="EMBL" id="MU004329">
    <property type="protein sequence ID" value="KAF2657101.1"/>
    <property type="molecule type" value="Genomic_DNA"/>
</dbReference>
<keyword evidence="3" id="KW-1185">Reference proteome</keyword>
<dbReference type="PANTHER" id="PTHR37017">
    <property type="entry name" value="AB HYDROLASE-1 DOMAIN-CONTAINING PROTEIN-RELATED"/>
    <property type="match status" value="1"/>
</dbReference>
<dbReference type="Gene3D" id="3.40.50.1820">
    <property type="entry name" value="alpha/beta hydrolase"/>
    <property type="match status" value="1"/>
</dbReference>
<feature type="domain" description="AB hydrolase-1" evidence="1">
    <location>
        <begin position="6"/>
        <end position="233"/>
    </location>
</feature>
<dbReference type="OrthoDB" id="1263307at2759"/>
<organism evidence="2 3">
    <name type="scientific">Lophiostoma macrostomum CBS 122681</name>
    <dbReference type="NCBI Taxonomy" id="1314788"/>
    <lineage>
        <taxon>Eukaryota</taxon>
        <taxon>Fungi</taxon>
        <taxon>Dikarya</taxon>
        <taxon>Ascomycota</taxon>
        <taxon>Pezizomycotina</taxon>
        <taxon>Dothideomycetes</taxon>
        <taxon>Pleosporomycetidae</taxon>
        <taxon>Pleosporales</taxon>
        <taxon>Lophiostomataceae</taxon>
        <taxon>Lophiostoma</taxon>
    </lineage>
</organism>
<dbReference type="InterPro" id="IPR052897">
    <property type="entry name" value="Sec-Metab_Biosynth_Hydrolase"/>
</dbReference>
<protein>
    <submittedName>
        <fullName evidence="2">Alpha/beta-hydrolase</fullName>
    </submittedName>
</protein>
<accession>A0A6A6TCR7</accession>
<dbReference type="PANTHER" id="PTHR37017:SF11">
    <property type="entry name" value="ESTERASE_LIPASE_THIOESTERASE DOMAIN-CONTAINING PROTEIN"/>
    <property type="match status" value="1"/>
</dbReference>
<dbReference type="GO" id="GO:0016787">
    <property type="term" value="F:hydrolase activity"/>
    <property type="evidence" value="ECO:0007669"/>
    <property type="project" value="UniProtKB-KW"/>
</dbReference>
<reference evidence="2" key="1">
    <citation type="journal article" date="2020" name="Stud. Mycol.">
        <title>101 Dothideomycetes genomes: a test case for predicting lifestyles and emergence of pathogens.</title>
        <authorList>
            <person name="Haridas S."/>
            <person name="Albert R."/>
            <person name="Binder M."/>
            <person name="Bloem J."/>
            <person name="Labutti K."/>
            <person name="Salamov A."/>
            <person name="Andreopoulos B."/>
            <person name="Baker S."/>
            <person name="Barry K."/>
            <person name="Bills G."/>
            <person name="Bluhm B."/>
            <person name="Cannon C."/>
            <person name="Castanera R."/>
            <person name="Culley D."/>
            <person name="Daum C."/>
            <person name="Ezra D."/>
            <person name="Gonzalez J."/>
            <person name="Henrissat B."/>
            <person name="Kuo A."/>
            <person name="Liang C."/>
            <person name="Lipzen A."/>
            <person name="Lutzoni F."/>
            <person name="Magnuson J."/>
            <person name="Mondo S."/>
            <person name="Nolan M."/>
            <person name="Ohm R."/>
            <person name="Pangilinan J."/>
            <person name="Park H.-J."/>
            <person name="Ramirez L."/>
            <person name="Alfaro M."/>
            <person name="Sun H."/>
            <person name="Tritt A."/>
            <person name="Yoshinaga Y."/>
            <person name="Zwiers L.-H."/>
            <person name="Turgeon B."/>
            <person name="Goodwin S."/>
            <person name="Spatafora J."/>
            <person name="Crous P."/>
            <person name="Grigoriev I."/>
        </authorList>
    </citation>
    <scope>NUCLEOTIDE SEQUENCE</scope>
    <source>
        <strain evidence="2">CBS 122681</strain>
    </source>
</reference>